<dbReference type="EMBL" id="FZOY01000001">
    <property type="protein sequence ID" value="SNS14033.1"/>
    <property type="molecule type" value="Genomic_DNA"/>
</dbReference>
<dbReference type="Pfam" id="PF00582">
    <property type="entry name" value="Usp"/>
    <property type="match status" value="1"/>
</dbReference>
<feature type="domain" description="UspA" evidence="3">
    <location>
        <begin position="155"/>
        <end position="276"/>
    </location>
</feature>
<dbReference type="RefSeq" id="WP_089230543.1">
    <property type="nucleotide sequence ID" value="NZ_FZOY01000001.1"/>
</dbReference>
<comment type="similarity">
    <text evidence="1">Belongs to the universal stress protein A family.</text>
</comment>
<evidence type="ECO:0000313" key="4">
    <source>
        <dbReference type="EMBL" id="SNS14033.1"/>
    </source>
</evidence>
<evidence type="ECO:0000256" key="1">
    <source>
        <dbReference type="ARBA" id="ARBA00008791"/>
    </source>
</evidence>
<evidence type="ECO:0000256" key="2">
    <source>
        <dbReference type="SAM" id="Coils"/>
    </source>
</evidence>
<dbReference type="PANTHER" id="PTHR46268">
    <property type="entry name" value="STRESS RESPONSE PROTEIN NHAX"/>
    <property type="match status" value="1"/>
</dbReference>
<dbReference type="OrthoDB" id="9804721at2"/>
<dbReference type="SUPFAM" id="SSF52402">
    <property type="entry name" value="Adenine nucleotide alpha hydrolases-like"/>
    <property type="match status" value="2"/>
</dbReference>
<evidence type="ECO:0000313" key="5">
    <source>
        <dbReference type="Proteomes" id="UP000198426"/>
    </source>
</evidence>
<sequence length="278" mass="29946">MAYKSILTILTNTNLDGSALRGAIAMTRNQDAHLDILALGIDHSTPGYYYAGTNAMIEQATLERARQEAQEIDEAVRAAMATEDCRWSSDAALAQIGTIQNLVGNRARFSDLVVLPKPYGDDKGVAEEAVIEAALFAGNVPVLVMPDGTLARKPERIVVAWNQSAEALDAVRAALPLLKQASMTNIVIIDPPRHGPDRSDPGGMLSQMISRHGVKAEISVIAATMPRTADVLARHCEDQQADMLVMGAYGHSRFREAIMGGATRDMLEAAKVPVFMSH</sequence>
<feature type="coiled-coil region" evidence="2">
    <location>
        <begin position="55"/>
        <end position="82"/>
    </location>
</feature>
<dbReference type="Gene3D" id="3.40.50.12370">
    <property type="match status" value="1"/>
</dbReference>
<reference evidence="4 5" key="1">
    <citation type="submission" date="2017-06" db="EMBL/GenBank/DDBJ databases">
        <authorList>
            <person name="Kim H.J."/>
            <person name="Triplett B.A."/>
        </authorList>
    </citation>
    <scope>NUCLEOTIDE SEQUENCE [LARGE SCALE GENOMIC DNA]</scope>
    <source>
        <strain evidence="4 5">DSM 29339</strain>
    </source>
</reference>
<organism evidence="4 5">
    <name type="scientific">Tropicimonas sediminicola</name>
    <dbReference type="NCBI Taxonomy" id="1031541"/>
    <lineage>
        <taxon>Bacteria</taxon>
        <taxon>Pseudomonadati</taxon>
        <taxon>Pseudomonadota</taxon>
        <taxon>Alphaproteobacteria</taxon>
        <taxon>Rhodobacterales</taxon>
        <taxon>Roseobacteraceae</taxon>
        <taxon>Tropicimonas</taxon>
    </lineage>
</organism>
<dbReference type="InterPro" id="IPR006016">
    <property type="entry name" value="UspA"/>
</dbReference>
<keyword evidence="5" id="KW-1185">Reference proteome</keyword>
<dbReference type="CDD" id="cd00293">
    <property type="entry name" value="USP-like"/>
    <property type="match status" value="1"/>
</dbReference>
<keyword evidence="2" id="KW-0175">Coiled coil</keyword>
<protein>
    <submittedName>
        <fullName evidence="4">Universal stress protein family protein</fullName>
    </submittedName>
</protein>
<dbReference type="Proteomes" id="UP000198426">
    <property type="component" value="Unassembled WGS sequence"/>
</dbReference>
<dbReference type="AlphaFoldDB" id="A0A239C3T8"/>
<accession>A0A239C3T8</accession>
<evidence type="ECO:0000259" key="3">
    <source>
        <dbReference type="Pfam" id="PF00582"/>
    </source>
</evidence>
<gene>
    <name evidence="4" type="ORF">SAMN05421757_10139</name>
</gene>
<dbReference type="PANTHER" id="PTHR46268:SF15">
    <property type="entry name" value="UNIVERSAL STRESS PROTEIN HP_0031"/>
    <property type="match status" value="1"/>
</dbReference>
<proteinExistence type="inferred from homology"/>
<name>A0A239C3T8_9RHOB</name>